<comment type="caution">
    <text evidence="1">The sequence shown here is derived from an EMBL/GenBank/DDBJ whole genome shotgun (WGS) entry which is preliminary data.</text>
</comment>
<sequence length="109" mass="11740">MELFDGPGNLIRPAPGGEFHRAVWPARIDAVAAHEPGQVVRDVGLQQRDGVAELAQRVEEVQVRPVPVAVRFGYPGRRLQSRGGYTGLDGLHRAKRGAHDTDVAAAGLE</sequence>
<dbReference type="AlphaFoldDB" id="A0A645GTR3"/>
<protein>
    <submittedName>
        <fullName evidence="1">Uncharacterized protein</fullName>
    </submittedName>
</protein>
<organism evidence="1">
    <name type="scientific">bioreactor metagenome</name>
    <dbReference type="NCBI Taxonomy" id="1076179"/>
    <lineage>
        <taxon>unclassified sequences</taxon>
        <taxon>metagenomes</taxon>
        <taxon>ecological metagenomes</taxon>
    </lineage>
</organism>
<gene>
    <name evidence="1" type="ORF">SDC9_177704</name>
</gene>
<dbReference type="EMBL" id="VSSQ01081289">
    <property type="protein sequence ID" value="MPN30241.1"/>
    <property type="molecule type" value="Genomic_DNA"/>
</dbReference>
<proteinExistence type="predicted"/>
<evidence type="ECO:0000313" key="1">
    <source>
        <dbReference type="EMBL" id="MPN30241.1"/>
    </source>
</evidence>
<reference evidence="1" key="1">
    <citation type="submission" date="2019-08" db="EMBL/GenBank/DDBJ databases">
        <authorList>
            <person name="Kucharzyk K."/>
            <person name="Murdoch R.W."/>
            <person name="Higgins S."/>
            <person name="Loffler F."/>
        </authorList>
    </citation>
    <scope>NUCLEOTIDE SEQUENCE</scope>
</reference>
<accession>A0A645GTR3</accession>
<name>A0A645GTR3_9ZZZZ</name>